<reference evidence="1 2" key="1">
    <citation type="submission" date="2015-01" db="EMBL/GenBank/DDBJ databases">
        <title>Evolution of Trichinella species and genotypes.</title>
        <authorList>
            <person name="Korhonen P.K."/>
            <person name="Edoardo P."/>
            <person name="Giuseppe L.R."/>
            <person name="Gasser R.B."/>
        </authorList>
    </citation>
    <scope>NUCLEOTIDE SEQUENCE [LARGE SCALE GENOMIC DNA]</scope>
    <source>
        <strain evidence="1">ISS1980</strain>
    </source>
</reference>
<gene>
    <name evidence="1" type="ORF">T10_13488</name>
</gene>
<dbReference type="AlphaFoldDB" id="A0A0V1N0H3"/>
<proteinExistence type="predicted"/>
<evidence type="ECO:0000313" key="1">
    <source>
        <dbReference type="EMBL" id="KRZ77492.1"/>
    </source>
</evidence>
<protein>
    <submittedName>
        <fullName evidence="1">Uncharacterized protein</fullName>
    </submittedName>
</protein>
<name>A0A0V1N0H3_9BILA</name>
<evidence type="ECO:0000313" key="2">
    <source>
        <dbReference type="Proteomes" id="UP000054843"/>
    </source>
</evidence>
<keyword evidence="2" id="KW-1185">Reference proteome</keyword>
<sequence length="100" mass="11597">MTNLPSQIAKSLKTYNFLIASHSFQERSETNDQVHSVFWQEVFKITHSRHTVKQTAASARRPGSRAVERIQVALDCQKLYSRQWCGQSRQLSAERDDKVF</sequence>
<organism evidence="1 2">
    <name type="scientific">Trichinella papuae</name>
    <dbReference type="NCBI Taxonomy" id="268474"/>
    <lineage>
        <taxon>Eukaryota</taxon>
        <taxon>Metazoa</taxon>
        <taxon>Ecdysozoa</taxon>
        <taxon>Nematoda</taxon>
        <taxon>Enoplea</taxon>
        <taxon>Dorylaimia</taxon>
        <taxon>Trichinellida</taxon>
        <taxon>Trichinellidae</taxon>
        <taxon>Trichinella</taxon>
    </lineage>
</organism>
<comment type="caution">
    <text evidence="1">The sequence shown here is derived from an EMBL/GenBank/DDBJ whole genome shotgun (WGS) entry which is preliminary data.</text>
</comment>
<dbReference type="EMBL" id="JYDO01000019">
    <property type="protein sequence ID" value="KRZ77492.1"/>
    <property type="molecule type" value="Genomic_DNA"/>
</dbReference>
<dbReference type="Proteomes" id="UP000054843">
    <property type="component" value="Unassembled WGS sequence"/>
</dbReference>
<accession>A0A0V1N0H3</accession>